<organism evidence="2 3">
    <name type="scientific">Stephania japonica</name>
    <dbReference type="NCBI Taxonomy" id="461633"/>
    <lineage>
        <taxon>Eukaryota</taxon>
        <taxon>Viridiplantae</taxon>
        <taxon>Streptophyta</taxon>
        <taxon>Embryophyta</taxon>
        <taxon>Tracheophyta</taxon>
        <taxon>Spermatophyta</taxon>
        <taxon>Magnoliopsida</taxon>
        <taxon>Ranunculales</taxon>
        <taxon>Menispermaceae</taxon>
        <taxon>Menispermoideae</taxon>
        <taxon>Cissampelideae</taxon>
        <taxon>Stephania</taxon>
    </lineage>
</organism>
<dbReference type="AlphaFoldDB" id="A0AAP0PX94"/>
<evidence type="ECO:0000313" key="2">
    <source>
        <dbReference type="EMBL" id="KAK9156071.1"/>
    </source>
</evidence>
<accession>A0AAP0PX94</accession>
<name>A0AAP0PX94_9MAGN</name>
<keyword evidence="3" id="KW-1185">Reference proteome</keyword>
<evidence type="ECO:0000256" key="1">
    <source>
        <dbReference type="SAM" id="MobiDB-lite"/>
    </source>
</evidence>
<sequence>MERRAVDDGGHGGVDAESEIWLRQLKRRPKRAPLGGHPYHSLGQGEEEKRGGSRHPSAPIFPPRRLAREVATLWPATGGEATEGSGGRGQGGEHKLLHDCRWGETAPPYQVDWSRVLLAYLMVERVFCITDLRWSFSSPTYISGIHDSVRLRQGRDELEVSS</sequence>
<reference evidence="2 3" key="1">
    <citation type="submission" date="2024-01" db="EMBL/GenBank/DDBJ databases">
        <title>Genome assemblies of Stephania.</title>
        <authorList>
            <person name="Yang L."/>
        </authorList>
    </citation>
    <scope>NUCLEOTIDE SEQUENCE [LARGE SCALE GENOMIC DNA]</scope>
    <source>
        <strain evidence="2">QJT</strain>
        <tissue evidence="2">Leaf</tissue>
    </source>
</reference>
<protein>
    <submittedName>
        <fullName evidence="2">Uncharacterized protein</fullName>
    </submittedName>
</protein>
<gene>
    <name evidence="2" type="ORF">Sjap_003551</name>
</gene>
<comment type="caution">
    <text evidence="2">The sequence shown here is derived from an EMBL/GenBank/DDBJ whole genome shotgun (WGS) entry which is preliminary data.</text>
</comment>
<dbReference type="EMBL" id="JBBNAE010000001">
    <property type="protein sequence ID" value="KAK9156071.1"/>
    <property type="molecule type" value="Genomic_DNA"/>
</dbReference>
<proteinExistence type="predicted"/>
<feature type="region of interest" description="Disordered" evidence="1">
    <location>
        <begin position="27"/>
        <end position="62"/>
    </location>
</feature>
<evidence type="ECO:0000313" key="3">
    <source>
        <dbReference type="Proteomes" id="UP001417504"/>
    </source>
</evidence>
<dbReference type="Proteomes" id="UP001417504">
    <property type="component" value="Unassembled WGS sequence"/>
</dbReference>